<dbReference type="Pfam" id="PF13460">
    <property type="entry name" value="NAD_binding_10"/>
    <property type="match status" value="1"/>
</dbReference>
<protein>
    <submittedName>
        <fullName evidence="2">NAD-dependent epimerase/dehydratase family protein</fullName>
    </submittedName>
</protein>
<dbReference type="KEGG" id="saca:FFV09_21750"/>
<dbReference type="PANTHER" id="PTHR15020:SF50">
    <property type="entry name" value="UPF0659 PROTEIN YMR090W"/>
    <property type="match status" value="1"/>
</dbReference>
<evidence type="ECO:0000259" key="1">
    <source>
        <dbReference type="Pfam" id="PF13460"/>
    </source>
</evidence>
<organism evidence="2 3">
    <name type="scientific">Saccharibacillus brassicae</name>
    <dbReference type="NCBI Taxonomy" id="2583377"/>
    <lineage>
        <taxon>Bacteria</taxon>
        <taxon>Bacillati</taxon>
        <taxon>Bacillota</taxon>
        <taxon>Bacilli</taxon>
        <taxon>Bacillales</taxon>
        <taxon>Paenibacillaceae</taxon>
        <taxon>Saccharibacillus</taxon>
    </lineage>
</organism>
<keyword evidence="3" id="KW-1185">Reference proteome</keyword>
<gene>
    <name evidence="2" type="ORF">FFV09_21750</name>
</gene>
<dbReference type="AlphaFoldDB" id="A0A4Y6V1L3"/>
<dbReference type="Gene3D" id="3.40.50.720">
    <property type="entry name" value="NAD(P)-binding Rossmann-like Domain"/>
    <property type="match status" value="1"/>
</dbReference>
<dbReference type="Proteomes" id="UP000316968">
    <property type="component" value="Chromosome"/>
</dbReference>
<dbReference type="OrthoDB" id="9785372at2"/>
<evidence type="ECO:0000313" key="2">
    <source>
        <dbReference type="EMBL" id="QDH23254.1"/>
    </source>
</evidence>
<dbReference type="PANTHER" id="PTHR15020">
    <property type="entry name" value="FLAVIN REDUCTASE-RELATED"/>
    <property type="match status" value="1"/>
</dbReference>
<name>A0A4Y6V1L3_SACBS</name>
<proteinExistence type="predicted"/>
<feature type="domain" description="NAD(P)-binding" evidence="1">
    <location>
        <begin position="7"/>
        <end position="211"/>
    </location>
</feature>
<dbReference type="EMBL" id="CP041217">
    <property type="protein sequence ID" value="QDH23254.1"/>
    <property type="molecule type" value="Genomic_DNA"/>
</dbReference>
<accession>A0A4Y6V1L3</accession>
<dbReference type="InterPro" id="IPR036291">
    <property type="entry name" value="NAD(P)-bd_dom_sf"/>
</dbReference>
<sequence length="227" mass="23865">MKIAVIGATGSTGRKVVERLLEWEYEVVAVARRPENIRAAKGLCTMQADVYDAASLAEAVASTDAVISCIGPSGRSAGPASSKSVLDIMAANFSPGTVMSEGMRNIVEACRRTGVHRLVMQSGIGLSDGKELSALDRCMLGLNRRVFSKAIHDKASAEQSVRGSGLEWVIVRPAGLNESAATADYTAGPSARIAPFRPLSFADCADCLARAAVSEPTWIGQIVNVGR</sequence>
<evidence type="ECO:0000313" key="3">
    <source>
        <dbReference type="Proteomes" id="UP000316968"/>
    </source>
</evidence>
<dbReference type="SUPFAM" id="SSF51735">
    <property type="entry name" value="NAD(P)-binding Rossmann-fold domains"/>
    <property type="match status" value="1"/>
</dbReference>
<reference evidence="2 3" key="1">
    <citation type="submission" date="2019-06" db="EMBL/GenBank/DDBJ databases">
        <title>Saccharibacillus brassicae sp. nov., an endophytic bacterium isolated from Chinese cabbage seeds (Brassica pekinensis).</title>
        <authorList>
            <person name="Jiang L."/>
            <person name="Lee J."/>
            <person name="Kim S.W."/>
        </authorList>
    </citation>
    <scope>NUCLEOTIDE SEQUENCE [LARGE SCALE GENOMIC DNA]</scope>
    <source>
        <strain evidence="3">KCTC 43072 / ATSA2</strain>
    </source>
</reference>
<dbReference type="InterPro" id="IPR016040">
    <property type="entry name" value="NAD(P)-bd_dom"/>
</dbReference>
<dbReference type="RefSeq" id="WP_141449791.1">
    <property type="nucleotide sequence ID" value="NZ_CP041217.1"/>
</dbReference>